<feature type="compositionally biased region" description="Basic residues" evidence="1">
    <location>
        <begin position="238"/>
        <end position="257"/>
    </location>
</feature>
<feature type="compositionally biased region" description="Basic residues" evidence="1">
    <location>
        <begin position="394"/>
        <end position="406"/>
    </location>
</feature>
<dbReference type="EMBL" id="AAMD01000094">
    <property type="protein sequence ID" value="EAU65066.1"/>
    <property type="molecule type" value="Genomic_DNA"/>
</dbReference>
<feature type="compositionally biased region" description="Low complexity" evidence="1">
    <location>
        <begin position="157"/>
        <end position="175"/>
    </location>
</feature>
<feature type="region of interest" description="Disordered" evidence="1">
    <location>
        <begin position="451"/>
        <end position="491"/>
    </location>
</feature>
<feature type="region of interest" description="Disordered" evidence="1">
    <location>
        <begin position="231"/>
        <end position="284"/>
    </location>
</feature>
<name>Q08X67_STIAD</name>
<feature type="compositionally biased region" description="Basic and acidic residues" evidence="1">
    <location>
        <begin position="133"/>
        <end position="145"/>
    </location>
</feature>
<feature type="compositionally biased region" description="Low complexity" evidence="1">
    <location>
        <begin position="36"/>
        <end position="58"/>
    </location>
</feature>
<gene>
    <name evidence="2" type="ORF">STIAU_4664</name>
</gene>
<accession>Q08X67</accession>
<dbReference type="Proteomes" id="UP000032702">
    <property type="component" value="Unassembled WGS sequence"/>
</dbReference>
<dbReference type="AlphaFoldDB" id="Q08X67"/>
<evidence type="ECO:0000256" key="1">
    <source>
        <dbReference type="SAM" id="MobiDB-lite"/>
    </source>
</evidence>
<feature type="compositionally biased region" description="Low complexity" evidence="1">
    <location>
        <begin position="273"/>
        <end position="284"/>
    </location>
</feature>
<feature type="region of interest" description="Disordered" evidence="1">
    <location>
        <begin position="322"/>
        <end position="423"/>
    </location>
</feature>
<organism evidence="2 3">
    <name type="scientific">Stigmatella aurantiaca (strain DW4/3-1)</name>
    <dbReference type="NCBI Taxonomy" id="378806"/>
    <lineage>
        <taxon>Bacteria</taxon>
        <taxon>Pseudomonadati</taxon>
        <taxon>Myxococcota</taxon>
        <taxon>Myxococcia</taxon>
        <taxon>Myxococcales</taxon>
        <taxon>Cystobacterineae</taxon>
        <taxon>Archangiaceae</taxon>
        <taxon>Stigmatella</taxon>
    </lineage>
</organism>
<proteinExistence type="predicted"/>
<evidence type="ECO:0000313" key="3">
    <source>
        <dbReference type="Proteomes" id="UP000032702"/>
    </source>
</evidence>
<evidence type="ECO:0000313" key="2">
    <source>
        <dbReference type="EMBL" id="EAU65066.1"/>
    </source>
</evidence>
<feature type="compositionally biased region" description="Basic residues" evidence="1">
    <location>
        <begin position="25"/>
        <end position="35"/>
    </location>
</feature>
<feature type="region of interest" description="Disordered" evidence="1">
    <location>
        <begin position="1"/>
        <end position="86"/>
    </location>
</feature>
<protein>
    <submittedName>
        <fullName evidence="2">Uncharacterized protein</fullName>
    </submittedName>
</protein>
<reference evidence="2 3" key="1">
    <citation type="submission" date="2006-04" db="EMBL/GenBank/DDBJ databases">
        <authorList>
            <person name="Nierman W.C."/>
        </authorList>
    </citation>
    <scope>NUCLEOTIDE SEQUENCE [LARGE SCALE GENOMIC DNA]</scope>
    <source>
        <strain evidence="2 3">DW4/3-1</strain>
    </source>
</reference>
<feature type="compositionally biased region" description="Basic residues" evidence="1">
    <location>
        <begin position="194"/>
        <end position="209"/>
    </location>
</feature>
<feature type="compositionally biased region" description="Basic residues" evidence="1">
    <location>
        <begin position="461"/>
        <end position="487"/>
    </location>
</feature>
<sequence>MGQGPFPRAQRSLPFPSPLHVPSLRLRRTRPRGPFRRLGGPRLACRPGRGGARLAPGLQHGPRESRAPAVVRPHGAGDGDGVRLRPGGRLLRLAPGGGGRGHGGPHGVDAHARLYRPLGAVHRRHRAGLPAHGGEEPREGRERGGADPGARIAAGPAHVGAGRAVRPAAALGPGRLARSGGTRRSLHPGDAGQLRHRHAVVSHQRHPARRGGCGHLHAGAVPGQLRQHRAGPALHLRPGARSRPGRGGRGDRHHPRAPHGGGLPAPSPDAGRRTAGPGTAPPAARALHDALPAAAVRRRHPPVRAGLVELAGADAHRRQLRQRGHGRLHPRHADHPLRPATLLGDEPRRRHPGGPEPGGPGRGACRARHLAGEPLHHSLSGRGEPGVPDPLRAAHPRLHDRSRRGAPRLARPADPQLGPLPLRLCHNHPPRVQRRGGYHHADRHQPAVRLGAPDSVGLCTHRPRGARSRRRLSGHRHHLRGPGHHQRGPLPSREMENAVPLSTCFLDQTLPSSSRRC</sequence>
<feature type="region of interest" description="Disordered" evidence="1">
    <location>
        <begin position="127"/>
        <end position="219"/>
    </location>
</feature>
<comment type="caution">
    <text evidence="2">The sequence shown here is derived from an EMBL/GenBank/DDBJ whole genome shotgun (WGS) entry which is preliminary data.</text>
</comment>